<evidence type="ECO:0000256" key="5">
    <source>
        <dbReference type="ARBA" id="ARBA00022840"/>
    </source>
</evidence>
<dbReference type="Gene3D" id="2.40.50.140">
    <property type="entry name" value="Nucleic acid-binding proteins"/>
    <property type="match status" value="1"/>
</dbReference>
<dbReference type="InterPro" id="IPR047112">
    <property type="entry name" value="RecG/Mfd"/>
</dbReference>
<sequence>MLKTKQVLNSLETQILKFVHLKDYKSAEVYIKKENSVLKFDKCADWLLSKLVLKPQVEKIFNKKHIYCVWDLLLTKPLRNEHYTQITPIIHAKDYACIQGTVVSKKAGNPYTIVIDDGYGRLDCKWFNLNQFLKHILKNIKVGSHVVCEGKITEFGLFKEMHHPRIKASSQFKPHIEVIYPSFGNLKNTTIKKIIEQHLLLSPNPPYDYLPYTIIARNNLPFLSEVFEALHVKSAFDEKIEKRLKYDELFLMQLGLALQEAYKANEPISIEFDEDFLQKIEKKLPFELTIDQKKAINTILNDMHYAKTSSRLLQGDVGSGKTIVALICALAVLKNNYQVCIMSPTTSLAEQTFTVAKKFLEDEGFNVGLLVSTTKKKNEIYQAVKDFKIHCLIGTHALLNEKLEFSNLGFLVIDEQHRFGVDQRKILSSKGKSAYMLIMSATPIPRSLAFAIYGKTKIVEIRSMPKNRKAVHTIHLYKKSEDKAFLHAREEILKKHQVYIVFALIEESQSKVDFDSLMGSYEDIKNKYFGEFKCAFLHSNIKSAQKEKIFHDFVHGKIDCLMSTTVIEVGIDNPNATVIIIENAENYGLAQLHQLRGRVGRSDLDSFCYLITKDRISSLAKRRIDVLLSTNDGFEIAKQDLILRGSGEIYSTRQHGLPDLEFADILNDRELLEKAQSDIYELLSLKYPLSNGLIKMVEHKWQKKFSFARVI</sequence>
<name>A0A1G6PLN6_9BACT</name>
<evidence type="ECO:0000313" key="10">
    <source>
        <dbReference type="EMBL" id="SDC80317.1"/>
    </source>
</evidence>
<dbReference type="PANTHER" id="PTHR47964">
    <property type="entry name" value="ATP-DEPENDENT DNA HELICASE HOMOLOG RECG, CHLOROPLASTIC"/>
    <property type="match status" value="1"/>
</dbReference>
<evidence type="ECO:0000313" key="11">
    <source>
        <dbReference type="Proteomes" id="UP000199411"/>
    </source>
</evidence>
<dbReference type="GO" id="GO:0006281">
    <property type="term" value="P:DNA repair"/>
    <property type="evidence" value="ECO:0007669"/>
    <property type="project" value="UniProtKB-KW"/>
</dbReference>
<dbReference type="Proteomes" id="UP000199411">
    <property type="component" value="Unassembled WGS sequence"/>
</dbReference>
<dbReference type="Pfam" id="PF01336">
    <property type="entry name" value="tRNA_anti-codon"/>
    <property type="match status" value="1"/>
</dbReference>
<dbReference type="Gene3D" id="3.40.50.300">
    <property type="entry name" value="P-loop containing nucleotide triphosphate hydrolases"/>
    <property type="match status" value="2"/>
</dbReference>
<dbReference type="GO" id="GO:0003677">
    <property type="term" value="F:DNA binding"/>
    <property type="evidence" value="ECO:0007669"/>
    <property type="project" value="UniProtKB-KW"/>
</dbReference>
<keyword evidence="2" id="KW-0227">DNA damage</keyword>
<keyword evidence="5" id="KW-0067">ATP-binding</keyword>
<dbReference type="InterPro" id="IPR014001">
    <property type="entry name" value="Helicase_ATP-bd"/>
</dbReference>
<dbReference type="Pfam" id="PF00271">
    <property type="entry name" value="Helicase_C"/>
    <property type="match status" value="1"/>
</dbReference>
<accession>A0A1G6PLN6</accession>
<keyword evidence="3" id="KW-0378">Hydrolase</keyword>
<dbReference type="PANTHER" id="PTHR47964:SF1">
    <property type="entry name" value="ATP-DEPENDENT DNA HELICASE HOMOLOG RECG, CHLOROPLASTIC"/>
    <property type="match status" value="1"/>
</dbReference>
<proteinExistence type="predicted"/>
<evidence type="ECO:0000259" key="9">
    <source>
        <dbReference type="PROSITE" id="PS51194"/>
    </source>
</evidence>
<feature type="domain" description="Helicase ATP-binding" evidence="8">
    <location>
        <begin position="302"/>
        <end position="461"/>
    </location>
</feature>
<dbReference type="EMBL" id="FMYU01000009">
    <property type="protein sequence ID" value="SDC80317.1"/>
    <property type="molecule type" value="Genomic_DNA"/>
</dbReference>
<dbReference type="Pfam" id="PF19833">
    <property type="entry name" value="RecG_dom3_C"/>
    <property type="match status" value="1"/>
</dbReference>
<evidence type="ECO:0000256" key="2">
    <source>
        <dbReference type="ARBA" id="ARBA00022763"/>
    </source>
</evidence>
<dbReference type="PROSITE" id="PS51194">
    <property type="entry name" value="HELICASE_CTER"/>
    <property type="match status" value="1"/>
</dbReference>
<evidence type="ECO:0000256" key="7">
    <source>
        <dbReference type="ARBA" id="ARBA00023204"/>
    </source>
</evidence>
<dbReference type="OrthoDB" id="9804325at2"/>
<dbReference type="SUPFAM" id="SSF52540">
    <property type="entry name" value="P-loop containing nucleoside triphosphate hydrolases"/>
    <property type="match status" value="2"/>
</dbReference>
<dbReference type="Pfam" id="PF00270">
    <property type="entry name" value="DEAD"/>
    <property type="match status" value="1"/>
</dbReference>
<evidence type="ECO:0000256" key="1">
    <source>
        <dbReference type="ARBA" id="ARBA00022741"/>
    </source>
</evidence>
<evidence type="ECO:0000259" key="8">
    <source>
        <dbReference type="PROSITE" id="PS51192"/>
    </source>
</evidence>
<dbReference type="InterPro" id="IPR045562">
    <property type="entry name" value="RecG_dom3_C"/>
</dbReference>
<dbReference type="PROSITE" id="PS51192">
    <property type="entry name" value="HELICASE_ATP_BIND_1"/>
    <property type="match status" value="1"/>
</dbReference>
<evidence type="ECO:0000256" key="6">
    <source>
        <dbReference type="ARBA" id="ARBA00023125"/>
    </source>
</evidence>
<dbReference type="SMART" id="SM00490">
    <property type="entry name" value="HELICc"/>
    <property type="match status" value="1"/>
</dbReference>
<keyword evidence="7" id="KW-0234">DNA repair</keyword>
<dbReference type="GO" id="GO:0016787">
    <property type="term" value="F:hydrolase activity"/>
    <property type="evidence" value="ECO:0007669"/>
    <property type="project" value="UniProtKB-KW"/>
</dbReference>
<dbReference type="InterPro" id="IPR004365">
    <property type="entry name" value="NA-bd_OB_tRNA"/>
</dbReference>
<dbReference type="GO" id="GO:0003678">
    <property type="term" value="F:DNA helicase activity"/>
    <property type="evidence" value="ECO:0007669"/>
    <property type="project" value="TreeGrafter"/>
</dbReference>
<dbReference type="SUPFAM" id="SSF50249">
    <property type="entry name" value="Nucleic acid-binding proteins"/>
    <property type="match status" value="1"/>
</dbReference>
<organism evidence="10 11">
    <name type="scientific">Desulfurella multipotens</name>
    <dbReference type="NCBI Taxonomy" id="79269"/>
    <lineage>
        <taxon>Bacteria</taxon>
        <taxon>Pseudomonadati</taxon>
        <taxon>Campylobacterota</taxon>
        <taxon>Desulfurellia</taxon>
        <taxon>Desulfurellales</taxon>
        <taxon>Desulfurellaceae</taxon>
        <taxon>Desulfurella</taxon>
    </lineage>
</organism>
<dbReference type="InterPro" id="IPR011545">
    <property type="entry name" value="DEAD/DEAH_box_helicase_dom"/>
</dbReference>
<feature type="domain" description="Helicase C-terminal" evidence="9">
    <location>
        <begin position="480"/>
        <end position="642"/>
    </location>
</feature>
<evidence type="ECO:0000256" key="3">
    <source>
        <dbReference type="ARBA" id="ARBA00022801"/>
    </source>
</evidence>
<protein>
    <submittedName>
        <fullName evidence="10">ATP-dependent DNA helicase RecG</fullName>
    </submittedName>
</protein>
<dbReference type="RefSeq" id="WP_092129184.1">
    <property type="nucleotide sequence ID" value="NZ_FMYU01000009.1"/>
</dbReference>
<keyword evidence="1" id="KW-0547">Nucleotide-binding</keyword>
<dbReference type="SMART" id="SM00487">
    <property type="entry name" value="DEXDc"/>
    <property type="match status" value="1"/>
</dbReference>
<gene>
    <name evidence="10" type="ORF">SAMN05660835_01392</name>
</gene>
<dbReference type="InterPro" id="IPR027417">
    <property type="entry name" value="P-loop_NTPase"/>
</dbReference>
<keyword evidence="11" id="KW-1185">Reference proteome</keyword>
<dbReference type="GO" id="GO:0005524">
    <property type="term" value="F:ATP binding"/>
    <property type="evidence" value="ECO:0007669"/>
    <property type="project" value="UniProtKB-KW"/>
</dbReference>
<dbReference type="CDD" id="cd04488">
    <property type="entry name" value="RecG_wedge_OBF"/>
    <property type="match status" value="1"/>
</dbReference>
<reference evidence="11" key="1">
    <citation type="submission" date="2016-10" db="EMBL/GenBank/DDBJ databases">
        <authorList>
            <person name="Varghese N."/>
            <person name="Submissions S."/>
        </authorList>
    </citation>
    <scope>NUCLEOTIDE SEQUENCE [LARGE SCALE GENOMIC DNA]</scope>
    <source>
        <strain evidence="11">DSM 8415</strain>
    </source>
</reference>
<evidence type="ECO:0000256" key="4">
    <source>
        <dbReference type="ARBA" id="ARBA00022806"/>
    </source>
</evidence>
<dbReference type="InterPro" id="IPR012340">
    <property type="entry name" value="NA-bd_OB-fold"/>
</dbReference>
<dbReference type="AlphaFoldDB" id="A0A1G6PLN6"/>
<keyword evidence="4 10" id="KW-0347">Helicase</keyword>
<keyword evidence="6" id="KW-0238">DNA-binding</keyword>
<dbReference type="InterPro" id="IPR001650">
    <property type="entry name" value="Helicase_C-like"/>
</dbReference>